<proteinExistence type="predicted"/>
<sequence length="55" mass="6628">MWLEDVPTGCDPIWSILFSGVKLDHYYYINAYHYHHDGLYVILCMKTNRAYKEEN</sequence>
<dbReference type="KEGG" id="bco:Bcell_3248"/>
<dbReference type="AlphaFoldDB" id="E6U144"/>
<dbReference type="HOGENOM" id="CLU_3022209_0_0_9"/>
<dbReference type="EMBL" id="CP002394">
    <property type="protein sequence ID" value="ADU31490.1"/>
    <property type="molecule type" value="Genomic_DNA"/>
</dbReference>
<reference evidence="1" key="1">
    <citation type="submission" date="2010-12" db="EMBL/GenBank/DDBJ databases">
        <title>Complete sequence of Bacillus cellulosilyticus DSM 2522.</title>
        <authorList>
            <consortium name="US DOE Joint Genome Institute"/>
            <person name="Lucas S."/>
            <person name="Copeland A."/>
            <person name="Lapidus A."/>
            <person name="Cheng J.-F."/>
            <person name="Bruce D."/>
            <person name="Goodwin L."/>
            <person name="Pitluck S."/>
            <person name="Chertkov O."/>
            <person name="Detter J.C."/>
            <person name="Han C."/>
            <person name="Tapia R."/>
            <person name="Land M."/>
            <person name="Hauser L."/>
            <person name="Jeffries C."/>
            <person name="Kyrpides N."/>
            <person name="Ivanova N."/>
            <person name="Mikhailova N."/>
            <person name="Brumm P."/>
            <person name="Mead D."/>
            <person name="Woyke T."/>
        </authorList>
    </citation>
    <scope>NUCLEOTIDE SEQUENCE [LARGE SCALE GENOMIC DNA]</scope>
    <source>
        <strain evidence="1">DSM 2522</strain>
    </source>
</reference>
<dbReference type="Proteomes" id="UP000001401">
    <property type="component" value="Chromosome"/>
</dbReference>
<organism evidence="1 2">
    <name type="scientific">Evansella cellulosilytica (strain ATCC 21833 / DSM 2522 / FERM P-1141 / JCM 9156 / N-4)</name>
    <name type="common">Bacillus cellulosilyticus</name>
    <dbReference type="NCBI Taxonomy" id="649639"/>
    <lineage>
        <taxon>Bacteria</taxon>
        <taxon>Bacillati</taxon>
        <taxon>Bacillota</taxon>
        <taxon>Bacilli</taxon>
        <taxon>Bacillales</taxon>
        <taxon>Bacillaceae</taxon>
        <taxon>Evansella</taxon>
    </lineage>
</organism>
<accession>E6U144</accession>
<keyword evidence="2" id="KW-1185">Reference proteome</keyword>
<evidence type="ECO:0000313" key="2">
    <source>
        <dbReference type="Proteomes" id="UP000001401"/>
    </source>
</evidence>
<dbReference type="STRING" id="649639.Bcell_3248"/>
<gene>
    <name evidence="1" type="ordered locus">Bcell_3248</name>
</gene>
<protein>
    <submittedName>
        <fullName evidence="1">Uncharacterized protein</fullName>
    </submittedName>
</protein>
<evidence type="ECO:0000313" key="1">
    <source>
        <dbReference type="EMBL" id="ADU31490.1"/>
    </source>
</evidence>
<name>E6U144_EVAC2</name>